<evidence type="ECO:0000256" key="5">
    <source>
        <dbReference type="ARBA" id="ARBA00023136"/>
    </source>
</evidence>
<feature type="chain" id="PRO_5047006347" evidence="7">
    <location>
        <begin position="22"/>
        <end position="348"/>
    </location>
</feature>
<dbReference type="PANTHER" id="PTHR34296">
    <property type="entry name" value="TRANSCRIPTIONAL ACTIVATOR PROTEIN MED"/>
    <property type="match status" value="1"/>
</dbReference>
<evidence type="ECO:0000313" key="10">
    <source>
        <dbReference type="Proteomes" id="UP000317180"/>
    </source>
</evidence>
<feature type="domain" description="ABC transporter substrate-binding protein PnrA-like" evidence="8">
    <location>
        <begin position="47"/>
        <end position="345"/>
    </location>
</feature>
<accession>A0ABQ0SNH8</accession>
<dbReference type="InterPro" id="IPR003760">
    <property type="entry name" value="PnrA-like"/>
</dbReference>
<gene>
    <name evidence="9" type="ORF">BAG01nite_15540</name>
</gene>
<dbReference type="Pfam" id="PF02608">
    <property type="entry name" value="Bmp"/>
    <property type="match status" value="1"/>
</dbReference>
<protein>
    <submittedName>
        <fullName evidence="9">BMP family ABC transporter substrate-binding protein</fullName>
    </submittedName>
</protein>
<dbReference type="EMBL" id="BJOD01000013">
    <property type="protein sequence ID" value="GED25452.1"/>
    <property type="molecule type" value="Genomic_DNA"/>
</dbReference>
<keyword evidence="4 7" id="KW-0732">Signal</keyword>
<evidence type="ECO:0000256" key="4">
    <source>
        <dbReference type="ARBA" id="ARBA00022729"/>
    </source>
</evidence>
<evidence type="ECO:0000256" key="2">
    <source>
        <dbReference type="ARBA" id="ARBA00008610"/>
    </source>
</evidence>
<comment type="caution">
    <text evidence="9">The sequence shown here is derived from an EMBL/GenBank/DDBJ whole genome shotgun (WGS) entry which is preliminary data.</text>
</comment>
<feature type="signal peptide" evidence="7">
    <location>
        <begin position="1"/>
        <end position="21"/>
    </location>
</feature>
<comment type="subcellular location">
    <subcellularLocation>
        <location evidence="1">Cell membrane</location>
        <topology evidence="1">Lipid-anchor</topology>
    </subcellularLocation>
</comment>
<dbReference type="InterPro" id="IPR028082">
    <property type="entry name" value="Peripla_BP_I"/>
</dbReference>
<keyword evidence="3" id="KW-1003">Cell membrane</keyword>
<keyword evidence="6" id="KW-0449">Lipoprotein</keyword>
<sequence length="348" mass="36890">MGAEDTMKKLLLAFTTFAVLAAGCSAGGNAPADKPKEEAAGQEGAAKKRIALILPEKIGVNPFFQQMDEGAKKAGQEFGAEVKSIESTDHGAIEENLRVAVAENYDLIITSSFEAEDALKKVAAENPDRNFAIIDTVVDLPNVRSVTFREQEAAYLMGAAAGLATKTNKVGMVVAMDIPLLKKWTGGFQEGLKATNPNAEFLVNYVGSFSDPAKAKELALLQASKGADFINGAAAVGDLGVFEAAKEKGFYTSGQDVDRTTIDPEHIVLSQLKGTDAAAYETVKSFVEGSFKPGVVTYGLKEKGVGVTYVTHESQTPLNAFIGQEVVDKVKAISEEIIAGTRKVPDSF</sequence>
<dbReference type="CDD" id="cd06304">
    <property type="entry name" value="PBP1_BmpA_Med_PnrA-like"/>
    <property type="match status" value="1"/>
</dbReference>
<evidence type="ECO:0000256" key="1">
    <source>
        <dbReference type="ARBA" id="ARBA00004193"/>
    </source>
</evidence>
<evidence type="ECO:0000256" key="3">
    <source>
        <dbReference type="ARBA" id="ARBA00022475"/>
    </source>
</evidence>
<evidence type="ECO:0000256" key="6">
    <source>
        <dbReference type="ARBA" id="ARBA00023288"/>
    </source>
</evidence>
<evidence type="ECO:0000256" key="7">
    <source>
        <dbReference type="SAM" id="SignalP"/>
    </source>
</evidence>
<name>A0ABQ0SNH8_9BACL</name>
<organism evidence="9 10">
    <name type="scientific">Brevibacillus agri</name>
    <dbReference type="NCBI Taxonomy" id="51101"/>
    <lineage>
        <taxon>Bacteria</taxon>
        <taxon>Bacillati</taxon>
        <taxon>Bacillota</taxon>
        <taxon>Bacilli</taxon>
        <taxon>Bacillales</taxon>
        <taxon>Paenibacillaceae</taxon>
        <taxon>Brevibacillus</taxon>
    </lineage>
</organism>
<dbReference type="PANTHER" id="PTHR34296:SF2">
    <property type="entry name" value="ABC TRANSPORTER GUANOSINE-BINDING PROTEIN NUPN"/>
    <property type="match status" value="1"/>
</dbReference>
<keyword evidence="5" id="KW-0472">Membrane</keyword>
<dbReference type="Gene3D" id="3.40.50.2300">
    <property type="match status" value="2"/>
</dbReference>
<dbReference type="Proteomes" id="UP000317180">
    <property type="component" value="Unassembled WGS sequence"/>
</dbReference>
<keyword evidence="10" id="KW-1185">Reference proteome</keyword>
<evidence type="ECO:0000259" key="8">
    <source>
        <dbReference type="Pfam" id="PF02608"/>
    </source>
</evidence>
<comment type="similarity">
    <text evidence="2">Belongs to the BMP lipoprotein family.</text>
</comment>
<dbReference type="SUPFAM" id="SSF53822">
    <property type="entry name" value="Periplasmic binding protein-like I"/>
    <property type="match status" value="1"/>
</dbReference>
<evidence type="ECO:0000313" key="9">
    <source>
        <dbReference type="EMBL" id="GED25452.1"/>
    </source>
</evidence>
<proteinExistence type="inferred from homology"/>
<reference evidence="9 10" key="1">
    <citation type="submission" date="2019-06" db="EMBL/GenBank/DDBJ databases">
        <title>Whole genome shotgun sequence of Brevibacillus agri NBRC 15538.</title>
        <authorList>
            <person name="Hosoyama A."/>
            <person name="Uohara A."/>
            <person name="Ohji S."/>
            <person name="Ichikawa N."/>
        </authorList>
    </citation>
    <scope>NUCLEOTIDE SEQUENCE [LARGE SCALE GENOMIC DNA]</scope>
    <source>
        <strain evidence="9 10">NBRC 15538</strain>
    </source>
</reference>
<dbReference type="InterPro" id="IPR050957">
    <property type="entry name" value="BMP_lipoprotein"/>
</dbReference>